<dbReference type="InterPro" id="IPR040357">
    <property type="entry name" value="Vma22/CCDC115"/>
</dbReference>
<evidence type="ECO:0000313" key="3">
    <source>
        <dbReference type="Proteomes" id="UP000054454"/>
    </source>
</evidence>
<reference evidence="3" key="1">
    <citation type="journal article" date="2016" name="Nat. Commun.">
        <title>Genome analysis of three Pneumocystis species reveals adaptation mechanisms to life exclusively in mammalian hosts.</title>
        <authorList>
            <person name="Ma L."/>
            <person name="Chen Z."/>
            <person name="Huang D.W."/>
            <person name="Kutty G."/>
            <person name="Ishihara M."/>
            <person name="Wang H."/>
            <person name="Abouelleil A."/>
            <person name="Bishop L."/>
            <person name="Davey E."/>
            <person name="Deng R."/>
            <person name="Deng X."/>
            <person name="Fan L."/>
            <person name="Fantoni G."/>
            <person name="Fitzgerald M."/>
            <person name="Gogineni E."/>
            <person name="Goldberg J.M."/>
            <person name="Handley G."/>
            <person name="Hu X."/>
            <person name="Huber C."/>
            <person name="Jiao X."/>
            <person name="Jones K."/>
            <person name="Levin J.Z."/>
            <person name="Liu Y."/>
            <person name="Macdonald P."/>
            <person name="Melnikov A."/>
            <person name="Raley C."/>
            <person name="Sassi M."/>
            <person name="Sherman B.T."/>
            <person name="Song X."/>
            <person name="Sykes S."/>
            <person name="Tran B."/>
            <person name="Walsh L."/>
            <person name="Xia Y."/>
            <person name="Yang J."/>
            <person name="Young S."/>
            <person name="Zeng Q."/>
            <person name="Zheng X."/>
            <person name="Stephens R."/>
            <person name="Nusbaum C."/>
            <person name="Birren B.W."/>
            <person name="Azadi P."/>
            <person name="Lempicki R.A."/>
            <person name="Cuomo C.A."/>
            <person name="Kovacs J.A."/>
        </authorList>
    </citation>
    <scope>NUCLEOTIDE SEQUENCE [LARGE SCALE GENOMIC DNA]</scope>
    <source>
        <strain evidence="3">B80</strain>
    </source>
</reference>
<dbReference type="GO" id="GO:0051082">
    <property type="term" value="F:unfolded protein binding"/>
    <property type="evidence" value="ECO:0007669"/>
    <property type="project" value="TreeGrafter"/>
</dbReference>
<comment type="caution">
    <text evidence="2">The sequence shown here is derived from an EMBL/GenBank/DDBJ whole genome shotgun (WGS) entry which is preliminary data.</text>
</comment>
<dbReference type="AlphaFoldDB" id="A0A0W4ZPS7"/>
<sequence length="100" mass="12154">MSRKGIEVKYRNIYEKNIELIELKKINKVEETSRIDIEEEISMNPLYWYGILVPQELKEAQQYFKEGLEKIIEIINLSFVIRNLEKEIVCYRKEIYPRKV</sequence>
<evidence type="ECO:0000313" key="2">
    <source>
        <dbReference type="EMBL" id="KTW30364.1"/>
    </source>
</evidence>
<dbReference type="Pfam" id="PF21730">
    <property type="entry name" value="Vma22_CCDC115"/>
    <property type="match status" value="1"/>
</dbReference>
<protein>
    <recommendedName>
        <fullName evidence="1">Vacuolar ATPase assembly protein VMA22</fullName>
    </recommendedName>
</protein>
<dbReference type="VEuPathDB" id="FungiDB:T552_00837"/>
<evidence type="ECO:0000256" key="1">
    <source>
        <dbReference type="ARBA" id="ARBA00093634"/>
    </source>
</evidence>
<keyword evidence="3" id="KW-1185">Reference proteome</keyword>
<dbReference type="PANTHER" id="PTHR31996">
    <property type="entry name" value="COILED-COIL DOMAIN-CONTAINING PROTEIN 115"/>
    <property type="match status" value="1"/>
</dbReference>
<dbReference type="RefSeq" id="XP_018227155.1">
    <property type="nucleotide sequence ID" value="XM_018369436.1"/>
</dbReference>
<dbReference type="GeneID" id="28935638"/>
<organism evidence="2 3">
    <name type="scientific">Pneumocystis carinii (strain B80)</name>
    <name type="common">Rat pneumocystis pneumonia agent</name>
    <name type="synonym">Pneumocystis carinii f. sp. carinii</name>
    <dbReference type="NCBI Taxonomy" id="1408658"/>
    <lineage>
        <taxon>Eukaryota</taxon>
        <taxon>Fungi</taxon>
        <taxon>Dikarya</taxon>
        <taxon>Ascomycota</taxon>
        <taxon>Taphrinomycotina</taxon>
        <taxon>Pneumocystomycetes</taxon>
        <taxon>Pneumocystaceae</taxon>
        <taxon>Pneumocystis</taxon>
    </lineage>
</organism>
<dbReference type="PANTHER" id="PTHR31996:SF2">
    <property type="entry name" value="COILED-COIL DOMAIN-CONTAINING PROTEIN 115"/>
    <property type="match status" value="1"/>
</dbReference>
<dbReference type="EMBL" id="LFVZ01000003">
    <property type="protein sequence ID" value="KTW30364.1"/>
    <property type="molecule type" value="Genomic_DNA"/>
</dbReference>
<dbReference type="GO" id="GO:1990871">
    <property type="term" value="C:Vma12-Vma22 assembly complex"/>
    <property type="evidence" value="ECO:0007669"/>
    <property type="project" value="TreeGrafter"/>
</dbReference>
<dbReference type="GO" id="GO:0070072">
    <property type="term" value="P:vacuolar proton-transporting V-type ATPase complex assembly"/>
    <property type="evidence" value="ECO:0007669"/>
    <property type="project" value="InterPro"/>
</dbReference>
<gene>
    <name evidence="2" type="ORF">T552_00837</name>
</gene>
<proteinExistence type="predicted"/>
<name>A0A0W4ZPS7_PNEC8</name>
<dbReference type="OrthoDB" id="408631at2759"/>
<accession>A0A0W4ZPS7</accession>
<dbReference type="Proteomes" id="UP000054454">
    <property type="component" value="Unassembled WGS sequence"/>
</dbReference>